<protein>
    <submittedName>
        <fullName evidence="2">Uncharacterized protein</fullName>
    </submittedName>
</protein>
<evidence type="ECO:0000256" key="1">
    <source>
        <dbReference type="SAM" id="Phobius"/>
    </source>
</evidence>
<dbReference type="AlphaFoldDB" id="A0A1G2UVQ6"/>
<sequence length="212" mass="23145">MFPVVNFDIAVLPQHKVLCQNLLLDVRMSYMRKIVIIIVVIGALAILYAMRDSSSVKDADKTTTSKNSNFRPDPSNGTFMIDNESITLSAGRNETQITPTSALVEETVLLDKFAYGDVNADDKEDTALLLARYGGGSGTFIYVAVFVSGPVTYRGSDALFIGDRVAPQSISINNGIVTVDYLDRGPDEAFAAEPTIPTSKQFIYKNGEFVEK</sequence>
<gene>
    <name evidence="2" type="ORF">A3G05_02460</name>
</gene>
<organism evidence="2 3">
    <name type="scientific">Candidatus Zambryskibacteria bacterium RIFCSPLOWO2_12_FULL_45_14</name>
    <dbReference type="NCBI Taxonomy" id="1802778"/>
    <lineage>
        <taxon>Bacteria</taxon>
        <taxon>Candidatus Zambryskiibacteriota</taxon>
    </lineage>
</organism>
<dbReference type="Proteomes" id="UP000178288">
    <property type="component" value="Unassembled WGS sequence"/>
</dbReference>
<keyword evidence="1" id="KW-0472">Membrane</keyword>
<accession>A0A1G2UVQ6</accession>
<dbReference type="EMBL" id="MHWV01000029">
    <property type="protein sequence ID" value="OHB13451.1"/>
    <property type="molecule type" value="Genomic_DNA"/>
</dbReference>
<name>A0A1G2UVQ6_9BACT</name>
<evidence type="ECO:0000313" key="2">
    <source>
        <dbReference type="EMBL" id="OHB13451.1"/>
    </source>
</evidence>
<proteinExistence type="predicted"/>
<feature type="transmembrane region" description="Helical" evidence="1">
    <location>
        <begin position="30"/>
        <end position="50"/>
    </location>
</feature>
<evidence type="ECO:0000313" key="3">
    <source>
        <dbReference type="Proteomes" id="UP000178288"/>
    </source>
</evidence>
<keyword evidence="1" id="KW-0812">Transmembrane</keyword>
<comment type="caution">
    <text evidence="2">The sequence shown here is derived from an EMBL/GenBank/DDBJ whole genome shotgun (WGS) entry which is preliminary data.</text>
</comment>
<keyword evidence="1" id="KW-1133">Transmembrane helix</keyword>
<reference evidence="2 3" key="1">
    <citation type="journal article" date="2016" name="Nat. Commun.">
        <title>Thousands of microbial genomes shed light on interconnected biogeochemical processes in an aquifer system.</title>
        <authorList>
            <person name="Anantharaman K."/>
            <person name="Brown C.T."/>
            <person name="Hug L.A."/>
            <person name="Sharon I."/>
            <person name="Castelle C.J."/>
            <person name="Probst A.J."/>
            <person name="Thomas B.C."/>
            <person name="Singh A."/>
            <person name="Wilkins M.J."/>
            <person name="Karaoz U."/>
            <person name="Brodie E.L."/>
            <person name="Williams K.H."/>
            <person name="Hubbard S.S."/>
            <person name="Banfield J.F."/>
        </authorList>
    </citation>
    <scope>NUCLEOTIDE SEQUENCE [LARGE SCALE GENOMIC DNA]</scope>
</reference>